<reference evidence="2 3" key="1">
    <citation type="submission" date="2023-12" db="EMBL/GenBank/DDBJ databases">
        <title>Friends and Foes: Symbiotic and Algicidal bacterial influence on Karenia brevis blooms.</title>
        <authorList>
            <person name="Fei C."/>
            <person name="Mohamed A.R."/>
            <person name="Booker A."/>
            <person name="Arshad M."/>
            <person name="Klass S."/>
            <person name="Ahn S."/>
            <person name="Gilbert P.M."/>
            <person name="Heil C.A."/>
            <person name="Martinez J.M."/>
            <person name="Amin S.A."/>
        </authorList>
    </citation>
    <scope>NUCLEOTIDE SEQUENCE [LARGE SCALE GENOMIC DNA]</scope>
    <source>
        <strain evidence="2 3">CE15</strain>
    </source>
</reference>
<dbReference type="Proteomes" id="UP001382455">
    <property type="component" value="Unassembled WGS sequence"/>
</dbReference>
<dbReference type="InterPro" id="IPR002760">
    <property type="entry name" value="O_anti_polymase"/>
</dbReference>
<proteinExistence type="predicted"/>
<keyword evidence="1" id="KW-0812">Transmembrane</keyword>
<keyword evidence="1" id="KW-1133">Transmembrane helix</keyword>
<comment type="caution">
    <text evidence="2">The sequence shown here is derived from an EMBL/GenBank/DDBJ whole genome shotgun (WGS) entry which is preliminary data.</text>
</comment>
<feature type="transmembrane region" description="Helical" evidence="1">
    <location>
        <begin position="320"/>
        <end position="341"/>
    </location>
</feature>
<protein>
    <recommendedName>
        <fullName evidence="4">Oligosaccharide repeat unit polymerase</fullName>
    </recommendedName>
</protein>
<feature type="transmembrane region" description="Helical" evidence="1">
    <location>
        <begin position="203"/>
        <end position="222"/>
    </location>
</feature>
<name>A0ABU8ENA8_9GAMM</name>
<evidence type="ECO:0000313" key="3">
    <source>
        <dbReference type="Proteomes" id="UP001382455"/>
    </source>
</evidence>
<feature type="transmembrane region" description="Helical" evidence="1">
    <location>
        <begin position="378"/>
        <end position="400"/>
    </location>
</feature>
<dbReference type="RefSeq" id="WP_100912568.1">
    <property type="nucleotide sequence ID" value="NZ_CP023398.1"/>
</dbReference>
<evidence type="ECO:0008006" key="4">
    <source>
        <dbReference type="Google" id="ProtNLM"/>
    </source>
</evidence>
<sequence>MLEQTICLLLILGACFVLKFSNPLVRIYVAAFIAYFYIGWVFARNMTLFQLTMYNLCVLLLLSGVVLANLICKVIDSERRLAATKFHIPESGGKFNPLTNLVLVLLLSIAFASYLLLIAMHGLPVLNISERTEVSGVFTYLIGLVWILYPFIFYRVPKRYLLIVTFFVLLMMLTMGYRTPLVLTLLMFFILNWKFNRFKLSNSAKLFAVLLMASIVTIYPLLRFQEDPEAIVRLLGNLDLPPEWFILAPSVLVFAEGASVVKGITMISPDVGLQYGQFTWAGFSTMLPGEQTHSRTLLSFWLGRTNWQESTTTSSIIGQYYLEFGALGAYILSFISGFLIALGSHRFLTRSSIFSGAPFLIVFSLFLISIHTGMLDPIVIYTLVIYAVVLLANHLGQVIFKQA</sequence>
<evidence type="ECO:0000256" key="1">
    <source>
        <dbReference type="SAM" id="Phobius"/>
    </source>
</evidence>
<evidence type="ECO:0000313" key="2">
    <source>
        <dbReference type="EMBL" id="MEI4548453.1"/>
    </source>
</evidence>
<feature type="transmembrane region" description="Helical" evidence="1">
    <location>
        <begin position="51"/>
        <end position="71"/>
    </location>
</feature>
<keyword evidence="1" id="KW-0472">Membrane</keyword>
<dbReference type="EMBL" id="JBAWKS010000001">
    <property type="protein sequence ID" value="MEI4548453.1"/>
    <property type="molecule type" value="Genomic_DNA"/>
</dbReference>
<keyword evidence="3" id="KW-1185">Reference proteome</keyword>
<dbReference type="Pfam" id="PF01901">
    <property type="entry name" value="O_anti_polymase"/>
    <property type="match status" value="1"/>
</dbReference>
<organism evidence="2 3">
    <name type="scientific">Pseudoalteromonas spongiae</name>
    <dbReference type="NCBI Taxonomy" id="298657"/>
    <lineage>
        <taxon>Bacteria</taxon>
        <taxon>Pseudomonadati</taxon>
        <taxon>Pseudomonadota</taxon>
        <taxon>Gammaproteobacteria</taxon>
        <taxon>Alteromonadales</taxon>
        <taxon>Pseudoalteromonadaceae</taxon>
        <taxon>Pseudoalteromonas</taxon>
    </lineage>
</organism>
<gene>
    <name evidence="2" type="ORF">WAE96_01865</name>
</gene>
<feature type="transmembrane region" description="Helical" evidence="1">
    <location>
        <begin position="135"/>
        <end position="154"/>
    </location>
</feature>
<accession>A0ABU8ENA8</accession>
<feature type="transmembrane region" description="Helical" evidence="1">
    <location>
        <begin position="353"/>
        <end position="372"/>
    </location>
</feature>
<feature type="transmembrane region" description="Helical" evidence="1">
    <location>
        <begin position="160"/>
        <end position="191"/>
    </location>
</feature>
<feature type="transmembrane region" description="Helical" evidence="1">
    <location>
        <begin position="101"/>
        <end position="123"/>
    </location>
</feature>